<evidence type="ECO:0000256" key="3">
    <source>
        <dbReference type="ARBA" id="ARBA00022942"/>
    </source>
</evidence>
<feature type="domain" description="26S proteasome non-ATPase regulatory subunit RPN1 C-terminal" evidence="7">
    <location>
        <begin position="1353"/>
        <end position="1406"/>
    </location>
</feature>
<dbReference type="InterPro" id="IPR040892">
    <property type="entry name" value="RPN1_N"/>
</dbReference>
<dbReference type="FunCoup" id="G4YM53">
    <property type="interactions" value="618"/>
</dbReference>
<dbReference type="PANTHER" id="PTHR10943">
    <property type="entry name" value="26S PROTEASOME NON-ATPASE REGULATORY SUBUNIT"/>
    <property type="match status" value="1"/>
</dbReference>
<dbReference type="SMR" id="G4YM53"/>
<evidence type="ECO:0000259" key="6">
    <source>
        <dbReference type="Pfam" id="PF17781"/>
    </source>
</evidence>
<dbReference type="EMBL" id="JH159151">
    <property type="protein sequence ID" value="EGZ27861.1"/>
    <property type="molecule type" value="Genomic_DNA"/>
</dbReference>
<evidence type="ECO:0000256" key="2">
    <source>
        <dbReference type="ARBA" id="ARBA00022737"/>
    </source>
</evidence>
<feature type="region of interest" description="Disordered" evidence="5">
    <location>
        <begin position="357"/>
        <end position="430"/>
    </location>
</feature>
<feature type="compositionally biased region" description="Basic and acidic residues" evidence="5">
    <location>
        <begin position="527"/>
        <end position="536"/>
    </location>
</feature>
<dbReference type="Gene3D" id="1.25.10.10">
    <property type="entry name" value="Leucine-rich Repeat Variant"/>
    <property type="match status" value="1"/>
</dbReference>
<keyword evidence="9" id="KW-1185">Reference proteome</keyword>
<dbReference type="Pfam" id="PF17781">
    <property type="entry name" value="RPN1_RPN2_N"/>
    <property type="match status" value="1"/>
</dbReference>
<feature type="compositionally biased region" description="Acidic residues" evidence="5">
    <location>
        <begin position="411"/>
        <end position="422"/>
    </location>
</feature>
<dbReference type="Proteomes" id="UP000002640">
    <property type="component" value="Unassembled WGS sequence"/>
</dbReference>
<accession>G4YM53</accession>
<dbReference type="PANTHER" id="PTHR10943:SF1">
    <property type="entry name" value="26S PROTEASOME NON-ATPASE REGULATORY SUBUNIT 2"/>
    <property type="match status" value="1"/>
</dbReference>
<dbReference type="Pfam" id="PF01851">
    <property type="entry name" value="PC_rep"/>
    <property type="match status" value="2"/>
</dbReference>
<evidence type="ECO:0008006" key="10">
    <source>
        <dbReference type="Google" id="ProtNLM"/>
    </source>
</evidence>
<dbReference type="FunFam" id="1.25.10.10:FF:000026">
    <property type="entry name" value="26S proteasome non-ATPase regulatory subunit 2"/>
    <property type="match status" value="1"/>
</dbReference>
<protein>
    <recommendedName>
        <fullName evidence="10">26S proteasome non-ATPase regulatory subunit 2</fullName>
    </recommendedName>
</protein>
<dbReference type="SUPFAM" id="SSF52047">
    <property type="entry name" value="RNI-like"/>
    <property type="match status" value="1"/>
</dbReference>
<evidence type="ECO:0000313" key="9">
    <source>
        <dbReference type="Proteomes" id="UP000002640"/>
    </source>
</evidence>
<keyword evidence="2" id="KW-0677">Repeat</keyword>
<feature type="coiled-coil region" evidence="4">
    <location>
        <begin position="444"/>
        <end position="478"/>
    </location>
</feature>
<feature type="region of interest" description="Disordered" evidence="5">
    <location>
        <begin position="522"/>
        <end position="558"/>
    </location>
</feature>
<dbReference type="InterPro" id="IPR016024">
    <property type="entry name" value="ARM-type_fold"/>
</dbReference>
<proteinExistence type="inferred from homology"/>
<dbReference type="InterPro" id="IPR011989">
    <property type="entry name" value="ARM-like"/>
</dbReference>
<dbReference type="Pfam" id="PF18051">
    <property type="entry name" value="RPN1_C"/>
    <property type="match status" value="1"/>
</dbReference>
<dbReference type="GO" id="GO:0034515">
    <property type="term" value="C:proteasome storage granule"/>
    <property type="evidence" value="ECO:0007669"/>
    <property type="project" value="TreeGrafter"/>
</dbReference>
<dbReference type="Gene3D" id="3.80.10.10">
    <property type="entry name" value="Ribonuclease Inhibitor"/>
    <property type="match status" value="2"/>
</dbReference>
<dbReference type="GeneID" id="20648571"/>
<dbReference type="InterPro" id="IPR041433">
    <property type="entry name" value="RPN1_C"/>
</dbReference>
<dbReference type="GO" id="GO:0005634">
    <property type="term" value="C:nucleus"/>
    <property type="evidence" value="ECO:0007669"/>
    <property type="project" value="TreeGrafter"/>
</dbReference>
<dbReference type="InParanoid" id="G4YM53"/>
<name>G4YM53_PHYSP</name>
<sequence>MTTPLSIDAYKRKQNVLAAKAHARRVGASSVSKSKEAYTVEQRRYLNACVEKHADPDERLLTALRDARFVLKLDRFGGEEVMIESGSSYLRTMFDRLGLKRAFAYENQGASVVVRSACSSAYKTPDLLRFHLIGVKILPEVVPPLAKQLEDVSLSGTHLGDEGLEAMALGKCPKLHLLSLAGCNITDNARDHIAKIITLHGVIKDEAVWSSSLRGEAAPNTSMPELLINLSRNKLGDATAETICDALYNDKWLLGLNLGENQISRQGTETFIDTLANSNKTLAVLGLANMKEPVTTSALETLDSLLRVRNRFLQQVATESREKRMTLGSLLLDWGLDKDTIVEICYLETLGKQANTKSTKLSMVSKKPALVSPKTQSSFIPQASNNDMTRQKTHRSNNDDDDDDNNKNGEDDSGNEDSDSDGGEVAASTADSHVKTIEYLIERLSALESERRKTQAYVSKLEAENQQLRVELEAQSASAPSPGISPIEAQIIAQLETSISCLAEQEPAELSNMKETAQIPVPTKDPAAAKDDKTPDAAKATNPAEDAPVEEELSEEDRKLKEDLETAVARVCDKQEELGVKQLALELLRREIRTATSSMTSVPKPLKFLRPSYDDLKAAYETLQAGETQKLMADVLAVLAMTMAKEGSRESLKFKLLGNSTDLGSWGHEFVRSLAGEVGEEYNARITAEDAVDPDVRDLLEIVDAIVPFHMQHNAEPEAIDILIEVQQLSKLLQSPDIDEKNYQRVCLYLLACADFMSDADDLVNLLNTAYSLFLRLEQYPDALRVALRVGNDDFVAEVFQKCKDDVVRNQMGYILGRQRCFYEDESEASANEIIGNSDLSDKFLSLARDLDVMEAKTPEDIYKSHLSETASVGRGRDSGSQPADSARANLASTFVNALVNAGYGTDKLMTPEGNTWLYKNKKHGMMSAAASLGMIMLWNVEEGITQIDKYLYSGDEYVKAGAILGVGVVSAGIRNDCDPALALLSEHIDSGNCSIRCASCLGLGIAYAGSAREDVSELLIPVVSHADENADIQEVSYAALALGMVEVGTCDEEAGSVLMQRLMESSDTELDSSCARFLALGLGLLYLGRQERVEAMLEAAKTIEHKMSKYLAITLETCAYAGSGNVLKVQQLLRTCAEHIEDPIEAQHQSVAVLGIALITMGESIGSEMAMRSFDHLLQYGEVAVRRAVPLAFALLSVSNPEYALIDTLSRLTHDVDSGVAQNAILALGLVAAGTNNSRVAGLLRQLSEFYSREANHLFVVRIAQGLLHMGKGLMTLHPFHSDRLIMSRVAVSGLLTILHASLDMEHTILDTSHYILYCIATAMQPRMLITLDEELNPLPVSVRVGQAVEIVGQAGRPKSITGFQTHTTPVLLNVKDRAELATEEYLPLTNVLEGVVILRKNPDYEPET</sequence>
<evidence type="ECO:0000259" key="7">
    <source>
        <dbReference type="Pfam" id="PF18051"/>
    </source>
</evidence>
<dbReference type="STRING" id="1094619.G4YM53"/>
<dbReference type="InterPro" id="IPR002015">
    <property type="entry name" value="Proteasome/cyclosome_rpt"/>
</dbReference>
<dbReference type="InterPro" id="IPR032675">
    <property type="entry name" value="LRR_dom_sf"/>
</dbReference>
<evidence type="ECO:0000256" key="5">
    <source>
        <dbReference type="SAM" id="MobiDB-lite"/>
    </source>
</evidence>
<evidence type="ECO:0000256" key="1">
    <source>
        <dbReference type="ARBA" id="ARBA00005460"/>
    </source>
</evidence>
<dbReference type="GO" id="GO:0008540">
    <property type="term" value="C:proteasome regulatory particle, base subcomplex"/>
    <property type="evidence" value="ECO:0007669"/>
    <property type="project" value="TreeGrafter"/>
</dbReference>
<feature type="domain" description="RPN1 N-terminal" evidence="6">
    <location>
        <begin position="564"/>
        <end position="868"/>
    </location>
</feature>
<dbReference type="KEGG" id="psoj:PHYSODRAFT_343670"/>
<evidence type="ECO:0000313" key="8">
    <source>
        <dbReference type="EMBL" id="EGZ27861.1"/>
    </source>
</evidence>
<gene>
    <name evidence="8" type="ORF">PHYSODRAFT_343670</name>
</gene>
<dbReference type="SUPFAM" id="SSF48371">
    <property type="entry name" value="ARM repeat"/>
    <property type="match status" value="1"/>
</dbReference>
<evidence type="ECO:0000256" key="4">
    <source>
        <dbReference type="SAM" id="Coils"/>
    </source>
</evidence>
<feature type="compositionally biased region" description="Polar residues" evidence="5">
    <location>
        <begin position="373"/>
        <end position="388"/>
    </location>
</feature>
<dbReference type="RefSeq" id="XP_009515136.1">
    <property type="nucleotide sequence ID" value="XM_009516841.1"/>
</dbReference>
<organism evidence="8 9">
    <name type="scientific">Phytophthora sojae (strain P6497)</name>
    <name type="common">Soybean stem and root rot agent</name>
    <name type="synonym">Phytophthora megasperma f. sp. glycines</name>
    <dbReference type="NCBI Taxonomy" id="1094619"/>
    <lineage>
        <taxon>Eukaryota</taxon>
        <taxon>Sar</taxon>
        <taxon>Stramenopiles</taxon>
        <taxon>Oomycota</taxon>
        <taxon>Peronosporomycetes</taxon>
        <taxon>Peronosporales</taxon>
        <taxon>Peronosporaceae</taxon>
        <taxon>Phytophthora</taxon>
    </lineage>
</organism>
<reference evidence="8 9" key="1">
    <citation type="journal article" date="2006" name="Science">
        <title>Phytophthora genome sequences uncover evolutionary origins and mechanisms of pathogenesis.</title>
        <authorList>
            <person name="Tyler B.M."/>
            <person name="Tripathy S."/>
            <person name="Zhang X."/>
            <person name="Dehal P."/>
            <person name="Jiang R.H."/>
            <person name="Aerts A."/>
            <person name="Arredondo F.D."/>
            <person name="Baxter L."/>
            <person name="Bensasson D."/>
            <person name="Beynon J.L."/>
            <person name="Chapman J."/>
            <person name="Damasceno C.M."/>
            <person name="Dorrance A.E."/>
            <person name="Dou D."/>
            <person name="Dickerman A.W."/>
            <person name="Dubchak I.L."/>
            <person name="Garbelotto M."/>
            <person name="Gijzen M."/>
            <person name="Gordon S.G."/>
            <person name="Govers F."/>
            <person name="Grunwald N.J."/>
            <person name="Huang W."/>
            <person name="Ivors K.L."/>
            <person name="Jones R.W."/>
            <person name="Kamoun S."/>
            <person name="Krampis K."/>
            <person name="Lamour K.H."/>
            <person name="Lee M.K."/>
            <person name="McDonald W.H."/>
            <person name="Medina M."/>
            <person name="Meijer H.J."/>
            <person name="Nordberg E.K."/>
            <person name="Maclean D.J."/>
            <person name="Ospina-Giraldo M.D."/>
            <person name="Morris P.F."/>
            <person name="Phuntumart V."/>
            <person name="Putnam N.H."/>
            <person name="Rash S."/>
            <person name="Rose J.K."/>
            <person name="Sakihama Y."/>
            <person name="Salamov A.A."/>
            <person name="Savidor A."/>
            <person name="Scheuring C.F."/>
            <person name="Smith B.M."/>
            <person name="Sobral B.W."/>
            <person name="Terry A."/>
            <person name="Torto-Alalibo T.A."/>
            <person name="Win J."/>
            <person name="Xu Z."/>
            <person name="Zhang H."/>
            <person name="Grigoriev I.V."/>
            <person name="Rokhsar D.S."/>
            <person name="Boore J.L."/>
        </authorList>
    </citation>
    <scope>NUCLEOTIDE SEQUENCE [LARGE SCALE GENOMIC DNA]</scope>
    <source>
        <strain evidence="8 9">P6497</strain>
    </source>
</reference>
<keyword evidence="3" id="KW-0647">Proteasome</keyword>
<dbReference type="GO" id="GO:0043161">
    <property type="term" value="P:proteasome-mediated ubiquitin-dependent protein catabolic process"/>
    <property type="evidence" value="ECO:0007669"/>
    <property type="project" value="TreeGrafter"/>
</dbReference>
<dbReference type="OMA" id="THRSNND"/>
<comment type="similarity">
    <text evidence="1">Belongs to the proteasome subunit S2 family.</text>
</comment>
<keyword evidence="4" id="KW-0175">Coiled coil</keyword>